<proteinExistence type="predicted"/>
<dbReference type="EnsemblMetazoa" id="XM_022805028">
    <property type="protein sequence ID" value="XP_022660763"/>
    <property type="gene ID" value="LOC111250188"/>
</dbReference>
<accession>A0A7M7K2R7</accession>
<dbReference type="AlphaFoldDB" id="A0A7M7K2R7"/>
<evidence type="ECO:0000313" key="2">
    <source>
        <dbReference type="Proteomes" id="UP000594260"/>
    </source>
</evidence>
<dbReference type="Proteomes" id="UP000594260">
    <property type="component" value="Unplaced"/>
</dbReference>
<dbReference type="RefSeq" id="XP_022660763.1">
    <property type="nucleotide sequence ID" value="XM_022805028.1"/>
</dbReference>
<evidence type="ECO:0000313" key="1">
    <source>
        <dbReference type="EnsemblMetazoa" id="XP_022660763"/>
    </source>
</evidence>
<reference evidence="1" key="1">
    <citation type="submission" date="2021-01" db="UniProtKB">
        <authorList>
            <consortium name="EnsemblMetazoa"/>
        </authorList>
    </citation>
    <scope>IDENTIFICATION</scope>
</reference>
<organism evidence="1 2">
    <name type="scientific">Varroa destructor</name>
    <name type="common">Honeybee mite</name>
    <dbReference type="NCBI Taxonomy" id="109461"/>
    <lineage>
        <taxon>Eukaryota</taxon>
        <taxon>Metazoa</taxon>
        <taxon>Ecdysozoa</taxon>
        <taxon>Arthropoda</taxon>
        <taxon>Chelicerata</taxon>
        <taxon>Arachnida</taxon>
        <taxon>Acari</taxon>
        <taxon>Parasitiformes</taxon>
        <taxon>Mesostigmata</taxon>
        <taxon>Gamasina</taxon>
        <taxon>Dermanyssoidea</taxon>
        <taxon>Varroidae</taxon>
        <taxon>Varroa</taxon>
    </lineage>
</organism>
<name>A0A7M7K2R7_VARDE</name>
<keyword evidence="2" id="KW-1185">Reference proteome</keyword>
<dbReference type="GeneID" id="111250188"/>
<sequence>MTVIRDFSIGSVTFEGMQSSNQLTVLGRSMVPPELLERLDDEVQVKIVDIRGSAIYAHLAHLPMEHAGETHEILCAVTHRFTRRRSHTWQVITLTRPSPLASQSSRQHFFPIQKVLTNSMPIIHLLELHD</sequence>
<protein>
    <submittedName>
        <fullName evidence="1">Uncharacterized protein</fullName>
    </submittedName>
</protein>